<evidence type="ECO:0000256" key="4">
    <source>
        <dbReference type="ARBA" id="ARBA00022989"/>
    </source>
</evidence>
<feature type="transmembrane region" description="Helical" evidence="6">
    <location>
        <begin position="285"/>
        <end position="304"/>
    </location>
</feature>
<gene>
    <name evidence="8" type="primary">exuT_2</name>
    <name evidence="8" type="ORF">SIN8267_02258</name>
</gene>
<dbReference type="SUPFAM" id="SSF103473">
    <property type="entry name" value="MFS general substrate transporter"/>
    <property type="match status" value="1"/>
</dbReference>
<dbReference type="Pfam" id="PF07690">
    <property type="entry name" value="MFS_1"/>
    <property type="match status" value="1"/>
</dbReference>
<feature type="transmembrane region" description="Helical" evidence="6">
    <location>
        <begin position="310"/>
        <end position="327"/>
    </location>
</feature>
<evidence type="ECO:0000256" key="5">
    <source>
        <dbReference type="ARBA" id="ARBA00023136"/>
    </source>
</evidence>
<feature type="transmembrane region" description="Helical" evidence="6">
    <location>
        <begin position="214"/>
        <end position="231"/>
    </location>
</feature>
<reference evidence="8" key="1">
    <citation type="submission" date="2021-12" db="EMBL/GenBank/DDBJ databases">
        <authorList>
            <person name="Rodrigo-Torres L."/>
            <person name="Arahal R. D."/>
            <person name="Lucena T."/>
        </authorList>
    </citation>
    <scope>NUCLEOTIDE SEQUENCE</scope>
    <source>
        <strain evidence="8">CECT 8267</strain>
    </source>
</reference>
<feature type="transmembrane region" description="Helical" evidence="6">
    <location>
        <begin position="45"/>
        <end position="65"/>
    </location>
</feature>
<keyword evidence="9" id="KW-1185">Reference proteome</keyword>
<accession>A0ABM9AG81</accession>
<protein>
    <submittedName>
        <fullName evidence="8">Hexuronate transporter</fullName>
    </submittedName>
</protein>
<keyword evidence="2" id="KW-0813">Transport</keyword>
<feature type="transmembrane region" description="Helical" evidence="6">
    <location>
        <begin position="348"/>
        <end position="370"/>
    </location>
</feature>
<feature type="transmembrane region" description="Helical" evidence="6">
    <location>
        <begin position="382"/>
        <end position="403"/>
    </location>
</feature>
<evidence type="ECO:0000256" key="2">
    <source>
        <dbReference type="ARBA" id="ARBA00022448"/>
    </source>
</evidence>
<feature type="transmembrane region" description="Helical" evidence="6">
    <location>
        <begin position="134"/>
        <end position="152"/>
    </location>
</feature>
<evidence type="ECO:0000256" key="6">
    <source>
        <dbReference type="SAM" id="Phobius"/>
    </source>
</evidence>
<organism evidence="8 9">
    <name type="scientific">Sinobacterium norvegicum</name>
    <dbReference type="NCBI Taxonomy" id="1641715"/>
    <lineage>
        <taxon>Bacteria</taxon>
        <taxon>Pseudomonadati</taxon>
        <taxon>Pseudomonadota</taxon>
        <taxon>Gammaproteobacteria</taxon>
        <taxon>Cellvibrionales</taxon>
        <taxon>Spongiibacteraceae</taxon>
        <taxon>Sinobacterium</taxon>
    </lineage>
</organism>
<proteinExistence type="predicted"/>
<dbReference type="PROSITE" id="PS50850">
    <property type="entry name" value="MFS"/>
    <property type="match status" value="1"/>
</dbReference>
<dbReference type="Proteomes" id="UP000838100">
    <property type="component" value="Unassembled WGS sequence"/>
</dbReference>
<feature type="domain" description="Major facilitator superfamily (MFS) profile" evidence="7">
    <location>
        <begin position="6"/>
        <end position="418"/>
    </location>
</feature>
<evidence type="ECO:0000259" key="7">
    <source>
        <dbReference type="PROSITE" id="PS50850"/>
    </source>
</evidence>
<feature type="transmembrane region" description="Helical" evidence="6">
    <location>
        <begin position="251"/>
        <end position="273"/>
    </location>
</feature>
<comment type="subcellular location">
    <subcellularLocation>
        <location evidence="1">Membrane</location>
        <topology evidence="1">Multi-pass membrane protein</topology>
    </subcellularLocation>
</comment>
<dbReference type="Gene3D" id="1.20.1250.20">
    <property type="entry name" value="MFS general substrate transporter like domains"/>
    <property type="match status" value="1"/>
</dbReference>
<evidence type="ECO:0000256" key="1">
    <source>
        <dbReference type="ARBA" id="ARBA00004141"/>
    </source>
</evidence>
<keyword evidence="5 6" id="KW-0472">Membrane</keyword>
<sequence length="418" mass="45415">MRSNATLGLLMLLSILNMVDRNLISSFGPQIVEDLGLTDSQFGLLTGMIFVFFYAVMGFFMGVLVDKYHRPRIIAIGLLVWSLLTAYSGLAKNFMQIAMARLMVGVGESSLTPASLSLLSDLFPQRKRGMAAGIYYLGLPLGAGGSFLVAGLLGPTLGWRNCFLLLGALGVLLTIPLFFMRDAKRGAQEEEEYVAIEDKTSFQDLLTHLRQSKALMLTMAGAVFLHIPIGAGQFSQLWLVRERGFDVAEIATIYGGLFIVFGTIGTLISGIASDWYHQRFNGGRVRFLAILMLAMSPLLMGYRLGEPGSIIFYTGMCAGFLIMSAFYGPAFSTVQDLSPVNMRGRMTALLLVACNLIGLGLGAVMTGILSDLLRSSGNDQPLTWALIITDLCSMLTVPCFIWASMYMTKKSSAEAITA</sequence>
<evidence type="ECO:0000313" key="8">
    <source>
        <dbReference type="EMBL" id="CAH0992142.1"/>
    </source>
</evidence>
<comment type="caution">
    <text evidence="8">The sequence shown here is derived from an EMBL/GenBank/DDBJ whole genome shotgun (WGS) entry which is preliminary data.</text>
</comment>
<keyword evidence="4 6" id="KW-1133">Transmembrane helix</keyword>
<dbReference type="PANTHER" id="PTHR23505:SF79">
    <property type="entry name" value="PROTEIN SPINSTER"/>
    <property type="match status" value="1"/>
</dbReference>
<dbReference type="InterPro" id="IPR036259">
    <property type="entry name" value="MFS_trans_sf"/>
</dbReference>
<evidence type="ECO:0000313" key="9">
    <source>
        <dbReference type="Proteomes" id="UP000838100"/>
    </source>
</evidence>
<dbReference type="InterPro" id="IPR020846">
    <property type="entry name" value="MFS_dom"/>
</dbReference>
<dbReference type="PANTHER" id="PTHR23505">
    <property type="entry name" value="SPINSTER"/>
    <property type="match status" value="1"/>
</dbReference>
<keyword evidence="3 6" id="KW-0812">Transmembrane</keyword>
<dbReference type="InterPro" id="IPR011701">
    <property type="entry name" value="MFS"/>
</dbReference>
<dbReference type="InterPro" id="IPR044770">
    <property type="entry name" value="MFS_spinster-like"/>
</dbReference>
<feature type="transmembrane region" description="Helical" evidence="6">
    <location>
        <begin position="72"/>
        <end position="90"/>
    </location>
</feature>
<dbReference type="CDD" id="cd17328">
    <property type="entry name" value="MFS_spinster_like"/>
    <property type="match status" value="1"/>
</dbReference>
<name>A0ABM9AG81_9GAMM</name>
<evidence type="ECO:0000256" key="3">
    <source>
        <dbReference type="ARBA" id="ARBA00022692"/>
    </source>
</evidence>
<dbReference type="EMBL" id="CAKLPX010000002">
    <property type="protein sequence ID" value="CAH0992142.1"/>
    <property type="molecule type" value="Genomic_DNA"/>
</dbReference>
<feature type="transmembrane region" description="Helical" evidence="6">
    <location>
        <begin position="158"/>
        <end position="179"/>
    </location>
</feature>